<evidence type="ECO:0000256" key="1">
    <source>
        <dbReference type="SAM" id="Coils"/>
    </source>
</evidence>
<evidence type="ECO:0000259" key="2">
    <source>
        <dbReference type="PROSITE" id="PS50994"/>
    </source>
</evidence>
<dbReference type="EMBL" id="DS268774">
    <property type="protein sequence ID" value="EFP01584.1"/>
    <property type="molecule type" value="Genomic_DNA"/>
</dbReference>
<protein>
    <recommendedName>
        <fullName evidence="2">Integrase catalytic domain-containing protein</fullName>
    </recommendedName>
</protein>
<dbReference type="Pfam" id="PF00665">
    <property type="entry name" value="rve"/>
    <property type="match status" value="1"/>
</dbReference>
<dbReference type="GO" id="GO:0003676">
    <property type="term" value="F:nucleic acid binding"/>
    <property type="evidence" value="ECO:0007669"/>
    <property type="project" value="InterPro"/>
</dbReference>
<dbReference type="FunFam" id="3.30.420.10:FF:000032">
    <property type="entry name" value="Retrovirus-related Pol polyprotein from transposon 297-like Protein"/>
    <property type="match status" value="1"/>
</dbReference>
<accession>E3NK19</accession>
<dbReference type="HOGENOM" id="CLU_728129_0_0_1"/>
<dbReference type="Proteomes" id="UP000008281">
    <property type="component" value="Unassembled WGS sequence"/>
</dbReference>
<proteinExistence type="predicted"/>
<keyword evidence="1" id="KW-0175">Coiled coil</keyword>
<dbReference type="eggNOG" id="KOG0017">
    <property type="taxonomic scope" value="Eukaryota"/>
</dbReference>
<feature type="domain" description="Integrase catalytic" evidence="2">
    <location>
        <begin position="127"/>
        <end position="288"/>
    </location>
</feature>
<dbReference type="GO" id="GO:0015074">
    <property type="term" value="P:DNA integration"/>
    <property type="evidence" value="ECO:0007669"/>
    <property type="project" value="InterPro"/>
</dbReference>
<reference evidence="3" key="1">
    <citation type="submission" date="2007-07" db="EMBL/GenBank/DDBJ databases">
        <title>PCAP assembly of the Caenorhabditis remanei genome.</title>
        <authorList>
            <consortium name="The Caenorhabditis remanei Sequencing Consortium"/>
            <person name="Wilson R.K."/>
        </authorList>
    </citation>
    <scope>NUCLEOTIDE SEQUENCE [LARGE SCALE GENOMIC DNA]</scope>
    <source>
        <strain evidence="3">PB4641</strain>
    </source>
</reference>
<dbReference type="InterPro" id="IPR050951">
    <property type="entry name" value="Retrovirus_Pol_polyprotein"/>
</dbReference>
<dbReference type="InterPro" id="IPR036397">
    <property type="entry name" value="RNaseH_sf"/>
</dbReference>
<dbReference type="PANTHER" id="PTHR37984:SF15">
    <property type="entry name" value="INTEGRASE CATALYTIC DOMAIN-CONTAINING PROTEIN"/>
    <property type="match status" value="1"/>
</dbReference>
<dbReference type="STRING" id="31234.E3NK19"/>
<dbReference type="AlphaFoldDB" id="E3NK19"/>
<dbReference type="InParanoid" id="E3NK19"/>
<evidence type="ECO:0000313" key="4">
    <source>
        <dbReference type="Proteomes" id="UP000008281"/>
    </source>
</evidence>
<organism evidence="4">
    <name type="scientific">Caenorhabditis remanei</name>
    <name type="common">Caenorhabditis vulgaris</name>
    <dbReference type="NCBI Taxonomy" id="31234"/>
    <lineage>
        <taxon>Eukaryota</taxon>
        <taxon>Metazoa</taxon>
        <taxon>Ecdysozoa</taxon>
        <taxon>Nematoda</taxon>
        <taxon>Chromadorea</taxon>
        <taxon>Rhabditida</taxon>
        <taxon>Rhabditina</taxon>
        <taxon>Rhabditomorpha</taxon>
        <taxon>Rhabditoidea</taxon>
        <taxon>Rhabditidae</taxon>
        <taxon>Peloderinae</taxon>
        <taxon>Caenorhabditis</taxon>
    </lineage>
</organism>
<keyword evidence="4" id="KW-1185">Reference proteome</keyword>
<dbReference type="SUPFAM" id="SSF53098">
    <property type="entry name" value="Ribonuclease H-like"/>
    <property type="match status" value="1"/>
</dbReference>
<dbReference type="InterPro" id="IPR001584">
    <property type="entry name" value="Integrase_cat-core"/>
</dbReference>
<dbReference type="PROSITE" id="PS50994">
    <property type="entry name" value="INTEGRASE"/>
    <property type="match status" value="1"/>
</dbReference>
<dbReference type="Gene3D" id="3.30.420.10">
    <property type="entry name" value="Ribonuclease H-like superfamily/Ribonuclease H"/>
    <property type="match status" value="1"/>
</dbReference>
<name>E3NK19_CAERE</name>
<evidence type="ECO:0000313" key="3">
    <source>
        <dbReference type="EMBL" id="EFP01584.1"/>
    </source>
</evidence>
<dbReference type="InterPro" id="IPR012337">
    <property type="entry name" value="RNaseH-like_sf"/>
</dbReference>
<dbReference type="OrthoDB" id="5832112at2759"/>
<feature type="coiled-coil region" evidence="1">
    <location>
        <begin position="319"/>
        <end position="346"/>
    </location>
</feature>
<gene>
    <name evidence="3" type="ORF">CRE_31549</name>
</gene>
<dbReference type="PANTHER" id="PTHR37984">
    <property type="entry name" value="PROTEIN CBG26694"/>
    <property type="match status" value="1"/>
</dbReference>
<sequence>MVSRNSSTVTSIFNSLFTCFQPLFSFRRRVTETQNNENITEMETESPMPIDEEIALEAAADPTMEKLREIEFSIASLEKGIRKEIKDYAIGTKESEIEKVISTCEECQRRKNPSAYCHVLPMGKWEIPNRPFQRIHIDVMGPLSETIHGNKLIIVATDAFSKFAIAKATANQTAETTLKFLLENIVSIHGIPEEIVTDQGTNFMSKMFEEVCRILEVKHSISTAYHHETNGAVERLNRTLEEMLTLSTSNPINYDNWDEKLPLVIQSYNAGYHSSVKYSPEYIIFGRMTVSPTDIMIKTLRPIYRDEEDMVENLSESIRQCHEAVYGELENTLKNAKKAHDKIRKVRVPIFEVGEKVVIQNPTAKETHVPNFHRQSQLFH</sequence>